<name>A0ABN6F359_9BACT</name>
<dbReference type="InterPro" id="IPR050921">
    <property type="entry name" value="T4SS_GSP_E_ATPase"/>
</dbReference>
<dbReference type="RefSeq" id="WP_236888311.1">
    <property type="nucleotide sequence ID" value="NZ_AP024488.1"/>
</dbReference>
<proteinExistence type="inferred from homology"/>
<gene>
    <name evidence="3" type="primary">pilT-3_2</name>
    <name evidence="3" type="ORF">DSLASN_25140</name>
</gene>
<organism evidence="3 4">
    <name type="scientific">Desulfoluna limicola</name>
    <dbReference type="NCBI Taxonomy" id="2810562"/>
    <lineage>
        <taxon>Bacteria</taxon>
        <taxon>Pseudomonadati</taxon>
        <taxon>Thermodesulfobacteriota</taxon>
        <taxon>Desulfobacteria</taxon>
        <taxon>Desulfobacterales</taxon>
        <taxon>Desulfolunaceae</taxon>
        <taxon>Desulfoluna</taxon>
    </lineage>
</organism>
<dbReference type="Gene3D" id="3.40.50.300">
    <property type="entry name" value="P-loop containing nucleotide triphosphate hydrolases"/>
    <property type="match status" value="1"/>
</dbReference>
<evidence type="ECO:0000259" key="2">
    <source>
        <dbReference type="PROSITE" id="PS00662"/>
    </source>
</evidence>
<evidence type="ECO:0000256" key="1">
    <source>
        <dbReference type="ARBA" id="ARBA00006611"/>
    </source>
</evidence>
<dbReference type="Gene3D" id="3.30.450.90">
    <property type="match status" value="1"/>
</dbReference>
<keyword evidence="4" id="KW-1185">Reference proteome</keyword>
<dbReference type="SUPFAM" id="SSF52540">
    <property type="entry name" value="P-loop containing nucleoside triphosphate hydrolases"/>
    <property type="match status" value="1"/>
</dbReference>
<dbReference type="PROSITE" id="PS00662">
    <property type="entry name" value="T2SP_E"/>
    <property type="match status" value="1"/>
</dbReference>
<dbReference type="InterPro" id="IPR027417">
    <property type="entry name" value="P-loop_NTPase"/>
</dbReference>
<dbReference type="CDD" id="cd01131">
    <property type="entry name" value="PilT"/>
    <property type="match status" value="1"/>
</dbReference>
<reference evidence="3 4" key="1">
    <citation type="submission" date="2021-02" db="EMBL/GenBank/DDBJ databases">
        <title>Complete genome of Desulfoluna sp. strain ASN36.</title>
        <authorList>
            <person name="Takahashi A."/>
            <person name="Kojima H."/>
            <person name="Fukui M."/>
        </authorList>
    </citation>
    <scope>NUCLEOTIDE SEQUENCE [LARGE SCALE GENOMIC DNA]</scope>
    <source>
        <strain evidence="3 4">ASN36</strain>
    </source>
</reference>
<dbReference type="InterPro" id="IPR001482">
    <property type="entry name" value="T2SS/T4SS_dom"/>
</dbReference>
<dbReference type="Proteomes" id="UP001320148">
    <property type="component" value="Chromosome"/>
</dbReference>
<feature type="domain" description="Bacterial type II secretion system protein E" evidence="2">
    <location>
        <begin position="194"/>
        <end position="208"/>
    </location>
</feature>
<dbReference type="InterPro" id="IPR006321">
    <property type="entry name" value="PilT/PilU"/>
</dbReference>
<dbReference type="PANTHER" id="PTHR30486:SF6">
    <property type="entry name" value="TYPE IV PILUS RETRACTATION ATPASE PILT"/>
    <property type="match status" value="1"/>
</dbReference>
<dbReference type="Pfam" id="PF00437">
    <property type="entry name" value="T2SSE"/>
    <property type="match status" value="1"/>
</dbReference>
<dbReference type="NCBIfam" id="TIGR01420">
    <property type="entry name" value="pilT_fam"/>
    <property type="match status" value="1"/>
</dbReference>
<protein>
    <submittedName>
        <fullName evidence="3">Twitching motility protein PilT</fullName>
    </submittedName>
</protein>
<sequence length="355" mass="38983">MADLDKVFQAGVNLRASDVHVVPGEPIIMRRHGALVKTKTPKLTMEQTRRLIMELLTDEEKGLLEKDNQLDFSYEIEGLGRFRGSAMAHNRGISAAFRVIPPTIPTLSATGLPDVVEKVLDQHQGLILVTGATGMGKTTTLAAMVDFLNERRAHHILTVEDPIEFVHPKKKGVVNQRQIGRDTRSYLNALKGALREDPDVIVIGELRDLETISLAISAAETGHLVIGTLSTTNAPKTVDRIIDSYPPGEQSQIRATLSETLKAVITQKLIPSDVDERMLMAAEILIVNLPVAGLIRDSKVFQIPNLMQTGKNIGMRLMDESVMTHFNDGAISAEKALTHVASETTQRQLKAKLDE</sequence>
<evidence type="ECO:0000313" key="4">
    <source>
        <dbReference type="Proteomes" id="UP001320148"/>
    </source>
</evidence>
<dbReference type="PANTHER" id="PTHR30486">
    <property type="entry name" value="TWITCHING MOTILITY PROTEIN PILT"/>
    <property type="match status" value="1"/>
</dbReference>
<evidence type="ECO:0000313" key="3">
    <source>
        <dbReference type="EMBL" id="BCS96882.1"/>
    </source>
</evidence>
<dbReference type="EMBL" id="AP024488">
    <property type="protein sequence ID" value="BCS96882.1"/>
    <property type="molecule type" value="Genomic_DNA"/>
</dbReference>
<accession>A0ABN6F359</accession>
<comment type="similarity">
    <text evidence="1">Belongs to the GSP E family.</text>
</comment>